<gene>
    <name evidence="2" type="ORF">GCM10009809_16860</name>
</gene>
<proteinExistence type="predicted"/>
<dbReference type="InterPro" id="IPR029068">
    <property type="entry name" value="Glyas_Bleomycin-R_OHBP_Dase"/>
</dbReference>
<comment type="caution">
    <text evidence="2">The sequence shown here is derived from an EMBL/GenBank/DDBJ whole genome shotgun (WGS) entry which is preliminary data.</text>
</comment>
<dbReference type="InterPro" id="IPR004360">
    <property type="entry name" value="Glyas_Fos-R_dOase_dom"/>
</dbReference>
<feature type="domain" description="VOC" evidence="1">
    <location>
        <begin position="7"/>
        <end position="137"/>
    </location>
</feature>
<dbReference type="Pfam" id="PF00903">
    <property type="entry name" value="Glyoxalase"/>
    <property type="match status" value="1"/>
</dbReference>
<dbReference type="PROSITE" id="PS51819">
    <property type="entry name" value="VOC"/>
    <property type="match status" value="1"/>
</dbReference>
<dbReference type="PANTHER" id="PTHR36437">
    <property type="entry name" value="GLYOXALASE/BLEOMYCIN RESISTANCE PROTEIN/DIOXYGENASE"/>
    <property type="match status" value="1"/>
</dbReference>
<dbReference type="InterPro" id="IPR037523">
    <property type="entry name" value="VOC_core"/>
</dbReference>
<evidence type="ECO:0000259" key="1">
    <source>
        <dbReference type="PROSITE" id="PS51819"/>
    </source>
</evidence>
<evidence type="ECO:0000313" key="3">
    <source>
        <dbReference type="Proteomes" id="UP001501138"/>
    </source>
</evidence>
<dbReference type="Gene3D" id="3.10.180.10">
    <property type="entry name" value="2,3-Dihydroxybiphenyl 1,2-Dioxygenase, domain 1"/>
    <property type="match status" value="1"/>
</dbReference>
<evidence type="ECO:0000313" key="2">
    <source>
        <dbReference type="EMBL" id="GAA1721811.1"/>
    </source>
</evidence>
<dbReference type="SUPFAM" id="SSF54593">
    <property type="entry name" value="Glyoxalase/Bleomycin resistance protein/Dihydroxybiphenyl dioxygenase"/>
    <property type="match status" value="1"/>
</dbReference>
<dbReference type="CDD" id="cd07263">
    <property type="entry name" value="VOC_like"/>
    <property type="match status" value="1"/>
</dbReference>
<name>A0ABN2JBA0_9MICO</name>
<accession>A0ABN2JBA0</accession>
<dbReference type="Proteomes" id="UP001501138">
    <property type="component" value="Unassembled WGS sequence"/>
</dbReference>
<protein>
    <submittedName>
        <fullName evidence="2">VOC family protein</fullName>
    </submittedName>
</protein>
<dbReference type="PANTHER" id="PTHR36437:SF2">
    <property type="entry name" value="GLYOXALASE_BLEOMYCIN RESISTANCE PROTEIN_DIOXYGENASE"/>
    <property type="match status" value="1"/>
</dbReference>
<organism evidence="2 3">
    <name type="scientific">Isoptericola hypogeus</name>
    <dbReference type="NCBI Taxonomy" id="300179"/>
    <lineage>
        <taxon>Bacteria</taxon>
        <taxon>Bacillati</taxon>
        <taxon>Actinomycetota</taxon>
        <taxon>Actinomycetes</taxon>
        <taxon>Micrococcales</taxon>
        <taxon>Promicromonosporaceae</taxon>
        <taxon>Isoptericola</taxon>
    </lineage>
</organism>
<keyword evidence="3" id="KW-1185">Reference proteome</keyword>
<dbReference type="EMBL" id="BAAAPM010000003">
    <property type="protein sequence ID" value="GAA1721811.1"/>
    <property type="molecule type" value="Genomic_DNA"/>
</dbReference>
<sequence length="157" mass="17202">MVGMFTGIAIHSVYVLDQEEALDFYVGTLGLEVTSDVDMGFMRWLTVSVPGQPERRILLEVPGPPSMSEETAAQVRSLVTRGALGTAAILTTDDCRATYAALQAKGVEFTEEPTEQPYGIDCALRDPFGNHLRITQEVPVRDITEADLRRWGGGRSE</sequence>
<reference evidence="2 3" key="1">
    <citation type="journal article" date="2019" name="Int. J. Syst. Evol. Microbiol.">
        <title>The Global Catalogue of Microorganisms (GCM) 10K type strain sequencing project: providing services to taxonomists for standard genome sequencing and annotation.</title>
        <authorList>
            <consortium name="The Broad Institute Genomics Platform"/>
            <consortium name="The Broad Institute Genome Sequencing Center for Infectious Disease"/>
            <person name="Wu L."/>
            <person name="Ma J."/>
        </authorList>
    </citation>
    <scope>NUCLEOTIDE SEQUENCE [LARGE SCALE GENOMIC DNA]</scope>
    <source>
        <strain evidence="2 3">JCM 15589</strain>
    </source>
</reference>